<organism evidence="2 3">
    <name type="scientific">Adineta steineri</name>
    <dbReference type="NCBI Taxonomy" id="433720"/>
    <lineage>
        <taxon>Eukaryota</taxon>
        <taxon>Metazoa</taxon>
        <taxon>Spiralia</taxon>
        <taxon>Gnathifera</taxon>
        <taxon>Rotifera</taxon>
        <taxon>Eurotatoria</taxon>
        <taxon>Bdelloidea</taxon>
        <taxon>Adinetida</taxon>
        <taxon>Adinetidae</taxon>
        <taxon>Adineta</taxon>
    </lineage>
</organism>
<dbReference type="Proteomes" id="UP000663845">
    <property type="component" value="Unassembled WGS sequence"/>
</dbReference>
<feature type="domain" description="Spatacsin C-terminal" evidence="1">
    <location>
        <begin position="308"/>
        <end position="383"/>
    </location>
</feature>
<dbReference type="InterPro" id="IPR028107">
    <property type="entry name" value="Spatacsin_C_dom"/>
</dbReference>
<sequence length="458" mass="52521">MLFIAQLFHYNADDIISCLSLTQQQNMLFEHLKCCFKRLVKQDIFALLTDQALTSEQLKLRFQQSAQQCSRPLLTVLYSILPQVSSIDAFVLFLQSLNPKYPHLFPVISNFANLASRLLCYTAGLGLTTHIFAPENKTLIPIDFDDYLRVFDDNEAEEEYRKLRVVAENAFEALLLKNVFPTDKVLSTTDIISIDKSSLTPSNCRRSSSSQLSSFGPVLNRCSSVSLTSSHATNLCHLSDKDSRSYVTTIQDAFLSRTSSELALQSASEFRLISNNLAIFSYAHRLYLNLLTPSDVRTRLDQLPQINNTDVSSPLLRLRIDLLIHAHTCFITSYHTERICFVLDHARHIAVLLIDLNRYTLLIYLLMGLKQYSEMIYVFDLLLSAITRLISLQLELMPKQPIIIILNLNSKQIHELLSRFKHCWHAFIIADAYNEHALWSYYLIEQFICNKTSNAIKY</sequence>
<feature type="domain" description="Spatacsin C-terminal" evidence="1">
    <location>
        <begin position="387"/>
        <end position="452"/>
    </location>
</feature>
<reference evidence="2" key="1">
    <citation type="submission" date="2021-02" db="EMBL/GenBank/DDBJ databases">
        <authorList>
            <person name="Nowell W R."/>
        </authorList>
    </citation>
    <scope>NUCLEOTIDE SEQUENCE</scope>
</reference>
<gene>
    <name evidence="2" type="ORF">JYZ213_LOCUS36768</name>
</gene>
<dbReference type="AlphaFoldDB" id="A0A815JJ31"/>
<dbReference type="Pfam" id="PF14649">
    <property type="entry name" value="Spatacsin_C"/>
    <property type="match status" value="2"/>
</dbReference>
<evidence type="ECO:0000259" key="1">
    <source>
        <dbReference type="Pfam" id="PF14649"/>
    </source>
</evidence>
<comment type="caution">
    <text evidence="2">The sequence shown here is derived from an EMBL/GenBank/DDBJ whole genome shotgun (WGS) entry which is preliminary data.</text>
</comment>
<accession>A0A815JJ31</accession>
<dbReference type="EMBL" id="CAJNOG010000919">
    <property type="protein sequence ID" value="CAF1382955.1"/>
    <property type="molecule type" value="Genomic_DNA"/>
</dbReference>
<evidence type="ECO:0000313" key="3">
    <source>
        <dbReference type="Proteomes" id="UP000663845"/>
    </source>
</evidence>
<evidence type="ECO:0000313" key="2">
    <source>
        <dbReference type="EMBL" id="CAF1382955.1"/>
    </source>
</evidence>
<protein>
    <recommendedName>
        <fullName evidence="1">Spatacsin C-terminal domain-containing protein</fullName>
    </recommendedName>
</protein>
<name>A0A815JJ31_9BILA</name>
<proteinExistence type="predicted"/>